<proteinExistence type="predicted"/>
<dbReference type="EMBL" id="CM042045">
    <property type="protein sequence ID" value="KAI3683091.1"/>
    <property type="molecule type" value="Genomic_DNA"/>
</dbReference>
<gene>
    <name evidence="1" type="ORF">L1987_83591</name>
</gene>
<reference evidence="2" key="1">
    <citation type="journal article" date="2022" name="Mol. Ecol. Resour.">
        <title>The genomes of chicory, endive, great burdock and yacon provide insights into Asteraceae palaeo-polyploidization history and plant inulin production.</title>
        <authorList>
            <person name="Fan W."/>
            <person name="Wang S."/>
            <person name="Wang H."/>
            <person name="Wang A."/>
            <person name="Jiang F."/>
            <person name="Liu H."/>
            <person name="Zhao H."/>
            <person name="Xu D."/>
            <person name="Zhang Y."/>
        </authorList>
    </citation>
    <scope>NUCLEOTIDE SEQUENCE [LARGE SCALE GENOMIC DNA]</scope>
    <source>
        <strain evidence="2">cv. Yunnan</strain>
    </source>
</reference>
<name>A0ACB8YDH4_9ASTR</name>
<keyword evidence="2" id="KW-1185">Reference proteome</keyword>
<accession>A0ACB8YDH4</accession>
<protein>
    <submittedName>
        <fullName evidence="1">Uncharacterized protein</fullName>
    </submittedName>
</protein>
<organism evidence="1 2">
    <name type="scientific">Smallanthus sonchifolius</name>
    <dbReference type="NCBI Taxonomy" id="185202"/>
    <lineage>
        <taxon>Eukaryota</taxon>
        <taxon>Viridiplantae</taxon>
        <taxon>Streptophyta</taxon>
        <taxon>Embryophyta</taxon>
        <taxon>Tracheophyta</taxon>
        <taxon>Spermatophyta</taxon>
        <taxon>Magnoliopsida</taxon>
        <taxon>eudicotyledons</taxon>
        <taxon>Gunneridae</taxon>
        <taxon>Pentapetalae</taxon>
        <taxon>asterids</taxon>
        <taxon>campanulids</taxon>
        <taxon>Asterales</taxon>
        <taxon>Asteraceae</taxon>
        <taxon>Asteroideae</taxon>
        <taxon>Heliantheae alliance</taxon>
        <taxon>Millerieae</taxon>
        <taxon>Smallanthus</taxon>
    </lineage>
</organism>
<evidence type="ECO:0000313" key="1">
    <source>
        <dbReference type="EMBL" id="KAI3683091.1"/>
    </source>
</evidence>
<sequence length="74" mass="8280">MSYCSGVDPIQSVYVNLGPKQRKGVEKEKLVGPVVVIKSQVDYMVLGYLWLACCLSFIKDSEKPQSFTHIWNGA</sequence>
<reference evidence="1 2" key="2">
    <citation type="journal article" date="2022" name="Mol. Ecol. Resour.">
        <title>The genomes of chicory, endive, great burdock and yacon provide insights into Asteraceae paleo-polyploidization history and plant inulin production.</title>
        <authorList>
            <person name="Fan W."/>
            <person name="Wang S."/>
            <person name="Wang H."/>
            <person name="Wang A."/>
            <person name="Jiang F."/>
            <person name="Liu H."/>
            <person name="Zhao H."/>
            <person name="Xu D."/>
            <person name="Zhang Y."/>
        </authorList>
    </citation>
    <scope>NUCLEOTIDE SEQUENCE [LARGE SCALE GENOMIC DNA]</scope>
    <source>
        <strain evidence="2">cv. Yunnan</strain>
        <tissue evidence="1">Leaves</tissue>
    </source>
</reference>
<evidence type="ECO:0000313" key="2">
    <source>
        <dbReference type="Proteomes" id="UP001056120"/>
    </source>
</evidence>
<dbReference type="Proteomes" id="UP001056120">
    <property type="component" value="Linkage Group LG28"/>
</dbReference>
<comment type="caution">
    <text evidence="1">The sequence shown here is derived from an EMBL/GenBank/DDBJ whole genome shotgun (WGS) entry which is preliminary data.</text>
</comment>